<sequence>MTETLSPSLRIHESIRRDDVDNPSAFLATNAGNSVFTAPGRDGVVVYRTAGRWLVQFGGVFAAPPDQTPILRAFREFAAARQRRVVAVQLQPADAERYAAQGWTVNQIGGSYAVDLSTFSLAGTRFMRLRNKISRAHRSGLTVHEVDAAEWYDRMRALDRDWLQSKGEHATELEFLVGQYGGEMQPLRRLFVGLIDGELAGYISYSPVYGSRPGWMHDLSRRRPDETPGLMEAINRVAIDRFTAEGVRWLHFGFTPFTALDEALELPGHSPAFRTLMNLLWQYGEAVYPARTQLDYKMKWAPDVVLPEYIAFDGPASVTGFAHVFRACAAF</sequence>
<dbReference type="InterPro" id="IPR051211">
    <property type="entry name" value="PG_lysyltransferase"/>
</dbReference>
<dbReference type="PANTHER" id="PTHR34697">
    <property type="entry name" value="PHOSPHATIDYLGLYCEROL LYSYLTRANSFERASE"/>
    <property type="match status" value="1"/>
</dbReference>
<comment type="subcellular location">
    <subcellularLocation>
        <location evidence="1">Cell membrane</location>
        <topology evidence="1">Multi-pass membrane protein</topology>
    </subcellularLocation>
</comment>
<name>A0A1C5AWV8_9ACTN</name>
<evidence type="ECO:0000313" key="8">
    <source>
        <dbReference type="Proteomes" id="UP000198797"/>
    </source>
</evidence>
<gene>
    <name evidence="7" type="ORF">GA0070216_1379</name>
</gene>
<keyword evidence="3" id="KW-0812">Transmembrane</keyword>
<dbReference type="STRING" id="121616.GA0070216_1379"/>
<accession>A0A1C5AWV8</accession>
<evidence type="ECO:0000256" key="2">
    <source>
        <dbReference type="ARBA" id="ARBA00022475"/>
    </source>
</evidence>
<keyword evidence="4" id="KW-1133">Transmembrane helix</keyword>
<evidence type="ECO:0000256" key="5">
    <source>
        <dbReference type="ARBA" id="ARBA00023136"/>
    </source>
</evidence>
<dbReference type="GO" id="GO:0005886">
    <property type="term" value="C:plasma membrane"/>
    <property type="evidence" value="ECO:0007669"/>
    <property type="project" value="UniProtKB-SubCell"/>
</dbReference>
<dbReference type="Proteomes" id="UP000198797">
    <property type="component" value="Unassembled WGS sequence"/>
</dbReference>
<dbReference type="EMBL" id="FMCU01000037">
    <property type="protein sequence ID" value="SCF49692.1"/>
    <property type="molecule type" value="Genomic_DNA"/>
</dbReference>
<organism evidence="7 8">
    <name type="scientific">Micromonospora matsumotoense</name>
    <dbReference type="NCBI Taxonomy" id="121616"/>
    <lineage>
        <taxon>Bacteria</taxon>
        <taxon>Bacillati</taxon>
        <taxon>Actinomycetota</taxon>
        <taxon>Actinomycetes</taxon>
        <taxon>Micromonosporales</taxon>
        <taxon>Micromonosporaceae</taxon>
        <taxon>Micromonospora</taxon>
    </lineage>
</organism>
<evidence type="ECO:0000259" key="6">
    <source>
        <dbReference type="Pfam" id="PF09924"/>
    </source>
</evidence>
<evidence type="ECO:0000256" key="4">
    <source>
        <dbReference type="ARBA" id="ARBA00022989"/>
    </source>
</evidence>
<feature type="domain" description="Phosphatidylglycerol lysyltransferase C-terminal" evidence="6">
    <location>
        <begin position="15"/>
        <end position="312"/>
    </location>
</feature>
<evidence type="ECO:0000256" key="1">
    <source>
        <dbReference type="ARBA" id="ARBA00004651"/>
    </source>
</evidence>
<dbReference type="PANTHER" id="PTHR34697:SF2">
    <property type="entry name" value="PHOSPHATIDYLGLYCEROL LYSYLTRANSFERASE"/>
    <property type="match status" value="1"/>
</dbReference>
<keyword evidence="2" id="KW-1003">Cell membrane</keyword>
<reference evidence="8" key="1">
    <citation type="submission" date="2016-06" db="EMBL/GenBank/DDBJ databases">
        <authorList>
            <person name="Varghese N."/>
            <person name="Submissions Spin"/>
        </authorList>
    </citation>
    <scope>NUCLEOTIDE SEQUENCE [LARGE SCALE GENOMIC DNA]</scope>
    <source>
        <strain evidence="8">DSM 44100</strain>
    </source>
</reference>
<dbReference type="GO" id="GO:0016755">
    <property type="term" value="F:aminoacyltransferase activity"/>
    <property type="evidence" value="ECO:0007669"/>
    <property type="project" value="TreeGrafter"/>
</dbReference>
<proteinExistence type="predicted"/>
<dbReference type="InterPro" id="IPR016181">
    <property type="entry name" value="Acyl_CoA_acyltransferase"/>
</dbReference>
<dbReference type="AlphaFoldDB" id="A0A1C5AWV8"/>
<dbReference type="Pfam" id="PF09924">
    <property type="entry name" value="LPG_synthase_C"/>
    <property type="match status" value="1"/>
</dbReference>
<keyword evidence="5" id="KW-0472">Membrane</keyword>
<protein>
    <submittedName>
        <fullName evidence="7">Uncharacterized conserved protein (DUF2156)</fullName>
    </submittedName>
</protein>
<dbReference type="OrthoDB" id="4464389at2"/>
<dbReference type="SUPFAM" id="SSF55729">
    <property type="entry name" value="Acyl-CoA N-acyltransferases (Nat)"/>
    <property type="match status" value="1"/>
</dbReference>
<dbReference type="RefSeq" id="WP_091254685.1">
    <property type="nucleotide sequence ID" value="NZ_FMCU01000037.1"/>
</dbReference>
<dbReference type="InterPro" id="IPR024320">
    <property type="entry name" value="LPG_synthase_C"/>
</dbReference>
<evidence type="ECO:0000256" key="3">
    <source>
        <dbReference type="ARBA" id="ARBA00022692"/>
    </source>
</evidence>
<keyword evidence="8" id="KW-1185">Reference proteome</keyword>
<dbReference type="GO" id="GO:0055091">
    <property type="term" value="P:phospholipid homeostasis"/>
    <property type="evidence" value="ECO:0007669"/>
    <property type="project" value="TreeGrafter"/>
</dbReference>
<evidence type="ECO:0000313" key="7">
    <source>
        <dbReference type="EMBL" id="SCF49692.1"/>
    </source>
</evidence>